<protein>
    <submittedName>
        <fullName evidence="2">DUF5753 domain-containing protein</fullName>
    </submittedName>
</protein>
<proteinExistence type="predicted"/>
<evidence type="ECO:0000313" key="2">
    <source>
        <dbReference type="EMBL" id="USY20559.1"/>
    </source>
</evidence>
<feature type="region of interest" description="Disordered" evidence="1">
    <location>
        <begin position="27"/>
        <end position="88"/>
    </location>
</feature>
<reference evidence="2" key="1">
    <citation type="submission" date="2022-06" db="EMBL/GenBank/DDBJ databases">
        <authorList>
            <person name="Ping M."/>
        </authorList>
    </citation>
    <scope>NUCLEOTIDE SEQUENCE</scope>
    <source>
        <strain evidence="2">JCM11759T</strain>
    </source>
</reference>
<evidence type="ECO:0000256" key="1">
    <source>
        <dbReference type="SAM" id="MobiDB-lite"/>
    </source>
</evidence>
<gene>
    <name evidence="2" type="ORF">NE857_02580</name>
</gene>
<feature type="compositionally biased region" description="Polar residues" evidence="1">
    <location>
        <begin position="75"/>
        <end position="88"/>
    </location>
</feature>
<keyword evidence="3" id="KW-1185">Reference proteome</keyword>
<name>A0ABY5DB53_9ACTN</name>
<organism evidence="2 3">
    <name type="scientific">Nocardiopsis exhalans</name>
    <dbReference type="NCBI Taxonomy" id="163604"/>
    <lineage>
        <taxon>Bacteria</taxon>
        <taxon>Bacillati</taxon>
        <taxon>Actinomycetota</taxon>
        <taxon>Actinomycetes</taxon>
        <taxon>Streptosporangiales</taxon>
        <taxon>Nocardiopsidaceae</taxon>
        <taxon>Nocardiopsis</taxon>
    </lineage>
</organism>
<evidence type="ECO:0000313" key="3">
    <source>
        <dbReference type="Proteomes" id="UP001055940"/>
    </source>
</evidence>
<dbReference type="EMBL" id="CP099837">
    <property type="protein sequence ID" value="USY20559.1"/>
    <property type="molecule type" value="Genomic_DNA"/>
</dbReference>
<feature type="compositionally biased region" description="Low complexity" evidence="1">
    <location>
        <begin position="57"/>
        <end position="74"/>
    </location>
</feature>
<dbReference type="Proteomes" id="UP001055940">
    <property type="component" value="Chromosome"/>
</dbReference>
<accession>A0ABY5DB53</accession>
<sequence length="88" mass="9433">MIDGPSLTCQNCGNKVTRTQLEHLLELSEHPTSNLRAFPPSRGTQARRHRQPNPLRSSPGTCSPGSGPSAPHPGQNTALSCETSDCTR</sequence>